<dbReference type="Pfam" id="PF03788">
    <property type="entry name" value="LrgA"/>
    <property type="match status" value="1"/>
</dbReference>
<comment type="subcellular location">
    <subcellularLocation>
        <location evidence="1">Cell membrane</location>
        <topology evidence="1">Multi-pass membrane protein</topology>
    </subcellularLocation>
</comment>
<evidence type="ECO:0000256" key="6">
    <source>
        <dbReference type="SAM" id="Phobius"/>
    </source>
</evidence>
<name>A0ABT4D0M2_9CLOT</name>
<keyword evidence="2" id="KW-1003">Cell membrane</keyword>
<keyword evidence="5 6" id="KW-0472">Membrane</keyword>
<gene>
    <name evidence="7" type="ORF">OW763_10585</name>
</gene>
<accession>A0ABT4D0M2</accession>
<evidence type="ECO:0000256" key="4">
    <source>
        <dbReference type="ARBA" id="ARBA00022989"/>
    </source>
</evidence>
<evidence type="ECO:0000256" key="2">
    <source>
        <dbReference type="ARBA" id="ARBA00022475"/>
    </source>
</evidence>
<feature type="transmembrane region" description="Helical" evidence="6">
    <location>
        <begin position="30"/>
        <end position="47"/>
    </location>
</feature>
<evidence type="ECO:0000256" key="3">
    <source>
        <dbReference type="ARBA" id="ARBA00022692"/>
    </source>
</evidence>
<dbReference type="InterPro" id="IPR005538">
    <property type="entry name" value="LrgA/CidA"/>
</dbReference>
<dbReference type="EMBL" id="JAPQER010000004">
    <property type="protein sequence ID" value="MCY6484786.1"/>
    <property type="molecule type" value="Genomic_DNA"/>
</dbReference>
<evidence type="ECO:0000313" key="8">
    <source>
        <dbReference type="Proteomes" id="UP001078443"/>
    </source>
</evidence>
<protein>
    <submittedName>
        <fullName evidence="7">CidA/LrgA family protein</fullName>
    </submittedName>
</protein>
<keyword evidence="3 6" id="KW-0812">Transmembrane</keyword>
<sequence length="117" mass="13042">MKLLRQASIILIICFLGEIIHSTFNLPIPSSVLGMLILLACLCLGLIKLEMIENISNFLLDYLAFFFVPAGVSLISCFSLLRDKWLPILTISLISTVIIISVTGIIVQLIIIRRKNI</sequence>
<evidence type="ECO:0000256" key="5">
    <source>
        <dbReference type="ARBA" id="ARBA00023136"/>
    </source>
</evidence>
<comment type="caution">
    <text evidence="7">The sequence shown here is derived from an EMBL/GenBank/DDBJ whole genome shotgun (WGS) entry which is preliminary data.</text>
</comment>
<proteinExistence type="predicted"/>
<reference evidence="7" key="1">
    <citation type="submission" date="2022-12" db="EMBL/GenBank/DDBJ databases">
        <authorList>
            <person name="Wang J."/>
        </authorList>
    </citation>
    <scope>NUCLEOTIDE SEQUENCE</scope>
    <source>
        <strain evidence="7">HY-45-18</strain>
    </source>
</reference>
<feature type="transmembrane region" description="Helical" evidence="6">
    <location>
        <begin position="7"/>
        <end position="24"/>
    </location>
</feature>
<evidence type="ECO:0000256" key="1">
    <source>
        <dbReference type="ARBA" id="ARBA00004651"/>
    </source>
</evidence>
<keyword evidence="4 6" id="KW-1133">Transmembrane helix</keyword>
<dbReference type="RefSeq" id="WP_268041107.1">
    <property type="nucleotide sequence ID" value="NZ_JAPQER010000004.1"/>
</dbReference>
<dbReference type="Proteomes" id="UP001078443">
    <property type="component" value="Unassembled WGS sequence"/>
</dbReference>
<dbReference type="PANTHER" id="PTHR33931">
    <property type="entry name" value="HOLIN-LIKE PROTEIN CIDA-RELATED"/>
    <property type="match status" value="1"/>
</dbReference>
<feature type="transmembrane region" description="Helical" evidence="6">
    <location>
        <begin position="87"/>
        <end position="112"/>
    </location>
</feature>
<organism evidence="7 8">
    <name type="scientific">Clostridium aestuarii</name>
    <dbReference type="NCBI Taxonomy" id="338193"/>
    <lineage>
        <taxon>Bacteria</taxon>
        <taxon>Bacillati</taxon>
        <taxon>Bacillota</taxon>
        <taxon>Clostridia</taxon>
        <taxon>Eubacteriales</taxon>
        <taxon>Clostridiaceae</taxon>
        <taxon>Clostridium</taxon>
    </lineage>
</organism>
<dbReference type="PANTHER" id="PTHR33931:SF2">
    <property type="entry name" value="HOLIN-LIKE PROTEIN CIDA"/>
    <property type="match status" value="1"/>
</dbReference>
<keyword evidence="8" id="KW-1185">Reference proteome</keyword>
<evidence type="ECO:0000313" key="7">
    <source>
        <dbReference type="EMBL" id="MCY6484786.1"/>
    </source>
</evidence>
<feature type="transmembrane region" description="Helical" evidence="6">
    <location>
        <begin position="59"/>
        <end position="81"/>
    </location>
</feature>